<evidence type="ECO:0000313" key="11">
    <source>
        <dbReference type="Proteomes" id="UP001363151"/>
    </source>
</evidence>
<dbReference type="GO" id="GO:0006508">
    <property type="term" value="P:proteolysis"/>
    <property type="evidence" value="ECO:0007669"/>
    <property type="project" value="UniProtKB-KW"/>
</dbReference>
<evidence type="ECO:0000256" key="8">
    <source>
        <dbReference type="RuleBase" id="RU361215"/>
    </source>
</evidence>
<protein>
    <recommendedName>
        <fullName evidence="8">Ubiquitin carboxyl-terminal hydrolase</fullName>
        <ecNumber evidence="8">3.4.19.12</ecNumber>
    </recommendedName>
</protein>
<evidence type="ECO:0000256" key="1">
    <source>
        <dbReference type="ARBA" id="ARBA00000707"/>
    </source>
</evidence>
<feature type="site" description="Transition state stabilizer" evidence="7">
    <location>
        <position position="90"/>
    </location>
</feature>
<evidence type="ECO:0000256" key="4">
    <source>
        <dbReference type="ARBA" id="ARBA00022786"/>
    </source>
</evidence>
<dbReference type="PANTHER" id="PTHR10589">
    <property type="entry name" value="UBIQUITIN CARBOXYL-TERMINAL HYDROLASE"/>
    <property type="match status" value="1"/>
</dbReference>
<name>A0ABR1GC88_AURAN</name>
<dbReference type="SUPFAM" id="SSF54001">
    <property type="entry name" value="Cysteine proteinases"/>
    <property type="match status" value="1"/>
</dbReference>
<keyword evidence="5 7" id="KW-0378">Hydrolase</keyword>
<comment type="caution">
    <text evidence="10">The sequence shown here is derived from an EMBL/GenBank/DDBJ whole genome shotgun (WGS) entry which is preliminary data.</text>
</comment>
<dbReference type="GO" id="GO:0008233">
    <property type="term" value="F:peptidase activity"/>
    <property type="evidence" value="ECO:0007669"/>
    <property type="project" value="UniProtKB-KW"/>
</dbReference>
<evidence type="ECO:0000256" key="3">
    <source>
        <dbReference type="ARBA" id="ARBA00022670"/>
    </source>
</evidence>
<evidence type="ECO:0000313" key="10">
    <source>
        <dbReference type="EMBL" id="KAK7253512.1"/>
    </source>
</evidence>
<gene>
    <name evidence="10" type="primary">YUH1</name>
    <name evidence="10" type="ORF">SO694_000011055</name>
</gene>
<evidence type="ECO:0000256" key="6">
    <source>
        <dbReference type="ARBA" id="ARBA00022807"/>
    </source>
</evidence>
<evidence type="ECO:0000256" key="7">
    <source>
        <dbReference type="PROSITE-ProRule" id="PRU01393"/>
    </source>
</evidence>
<dbReference type="PANTHER" id="PTHR10589:SF17">
    <property type="entry name" value="UBIQUITIN CARBOXYL-TERMINAL HYDROLASE"/>
    <property type="match status" value="1"/>
</dbReference>
<dbReference type="InterPro" id="IPR038765">
    <property type="entry name" value="Papain-like_cys_pep_sf"/>
</dbReference>
<dbReference type="Gene3D" id="3.40.532.10">
    <property type="entry name" value="Peptidase C12, ubiquitin carboxyl-terminal hydrolase"/>
    <property type="match status" value="1"/>
</dbReference>
<sequence length="243" mass="25543">MAAATPAWLPLESNPDVLNPFLRKLGCPTDWSFCDVFGMDPELLMMVPRPCVALCLLFPCDKISTPRRAELRAKRGAPLDAEAGLFFTQQLDGCGNACGTIACMHALGNAAAAGAFALDDGSLLGRFVAETAGRSAPDRGAALVAASYMHEASNATACAGATEGAGTEDHGNRHFICFVEHGGRLFELDGRTLDGAGRAFPVDHGPTTPASLVEDAAKVIRDDFMARDPESLDFNVVALCKGD</sequence>
<feature type="active site" description="Proton donor" evidence="7">
    <location>
        <position position="174"/>
    </location>
</feature>
<dbReference type="Pfam" id="PF01088">
    <property type="entry name" value="Peptidase_C12"/>
    <property type="match status" value="1"/>
</dbReference>
<dbReference type="InterPro" id="IPR001578">
    <property type="entry name" value="Peptidase_C12_UCH"/>
</dbReference>
<keyword evidence="11" id="KW-1185">Reference proteome</keyword>
<dbReference type="PRINTS" id="PR00707">
    <property type="entry name" value="UBCTHYDRLASE"/>
</dbReference>
<comment type="catalytic activity">
    <reaction evidence="1 7 8">
        <text>Thiol-dependent hydrolysis of ester, thioester, amide, peptide and isopeptide bonds formed by the C-terminal Gly of ubiquitin (a 76-residue protein attached to proteins as an intracellular targeting signal).</text>
        <dbReference type="EC" id="3.4.19.12"/>
    </reaction>
</comment>
<keyword evidence="3 7" id="KW-0645">Protease</keyword>
<proteinExistence type="inferred from homology"/>
<evidence type="ECO:0000259" key="9">
    <source>
        <dbReference type="PROSITE" id="PS52048"/>
    </source>
</evidence>
<evidence type="ECO:0000256" key="5">
    <source>
        <dbReference type="ARBA" id="ARBA00022801"/>
    </source>
</evidence>
<feature type="active site" description="Nucleophile" evidence="7">
    <location>
        <position position="98"/>
    </location>
</feature>
<feature type="site" description="Important for enzyme activity" evidence="7">
    <location>
        <position position="189"/>
    </location>
</feature>
<dbReference type="EMBL" id="JBBJCI010000035">
    <property type="protein sequence ID" value="KAK7253512.1"/>
    <property type="molecule type" value="Genomic_DNA"/>
</dbReference>
<reference evidence="10 11" key="1">
    <citation type="submission" date="2024-03" db="EMBL/GenBank/DDBJ databases">
        <title>Aureococcus anophagefferens CCMP1851 and Kratosvirus quantuckense: Draft genome of a second virus-susceptible host strain in the model system.</title>
        <authorList>
            <person name="Chase E."/>
            <person name="Truchon A.R."/>
            <person name="Schepens W."/>
            <person name="Wilhelm S.W."/>
        </authorList>
    </citation>
    <scope>NUCLEOTIDE SEQUENCE [LARGE SCALE GENOMIC DNA]</scope>
    <source>
        <strain evidence="10 11">CCMP1851</strain>
    </source>
</reference>
<comment type="similarity">
    <text evidence="2 7 8">Belongs to the peptidase C12 family.</text>
</comment>
<evidence type="ECO:0000256" key="2">
    <source>
        <dbReference type="ARBA" id="ARBA00009326"/>
    </source>
</evidence>
<dbReference type="PROSITE" id="PS52048">
    <property type="entry name" value="UCH_DOMAIN"/>
    <property type="match status" value="1"/>
</dbReference>
<dbReference type="InterPro" id="IPR036959">
    <property type="entry name" value="Peptidase_C12_UCH_sf"/>
</dbReference>
<organism evidence="10 11">
    <name type="scientific">Aureococcus anophagefferens</name>
    <name type="common">Harmful bloom alga</name>
    <dbReference type="NCBI Taxonomy" id="44056"/>
    <lineage>
        <taxon>Eukaryota</taxon>
        <taxon>Sar</taxon>
        <taxon>Stramenopiles</taxon>
        <taxon>Ochrophyta</taxon>
        <taxon>Pelagophyceae</taxon>
        <taxon>Pelagomonadales</taxon>
        <taxon>Pelagomonadaceae</taxon>
        <taxon>Aureococcus</taxon>
    </lineage>
</organism>
<dbReference type="Proteomes" id="UP001363151">
    <property type="component" value="Unassembled WGS sequence"/>
</dbReference>
<keyword evidence="6 7" id="KW-0788">Thiol protease</keyword>
<dbReference type="EC" id="3.4.19.12" evidence="8"/>
<feature type="domain" description="UCH catalytic" evidence="9">
    <location>
        <begin position="7"/>
        <end position="241"/>
    </location>
</feature>
<accession>A0ABR1GC88</accession>
<keyword evidence="4 7" id="KW-0833">Ubl conjugation pathway</keyword>